<accession>A0A9D4PC33</accession>
<dbReference type="AlphaFoldDB" id="A0A9D4PC33"/>
<reference evidence="1" key="2">
    <citation type="submission" date="2021-09" db="EMBL/GenBank/DDBJ databases">
        <authorList>
            <person name="Jia N."/>
            <person name="Wang J."/>
            <person name="Shi W."/>
            <person name="Du L."/>
            <person name="Sun Y."/>
            <person name="Zhan W."/>
            <person name="Jiang J."/>
            <person name="Wang Q."/>
            <person name="Zhang B."/>
            <person name="Ji P."/>
            <person name="Sakyi L.B."/>
            <person name="Cui X."/>
            <person name="Yuan T."/>
            <person name="Jiang B."/>
            <person name="Yang W."/>
            <person name="Lam T.T.-Y."/>
            <person name="Chang Q."/>
            <person name="Ding S."/>
            <person name="Wang X."/>
            <person name="Zhu J."/>
            <person name="Ruan X."/>
            <person name="Zhao L."/>
            <person name="Wei J."/>
            <person name="Que T."/>
            <person name="Du C."/>
            <person name="Cheng J."/>
            <person name="Dai P."/>
            <person name="Han X."/>
            <person name="Huang E."/>
            <person name="Gao Y."/>
            <person name="Liu J."/>
            <person name="Shao H."/>
            <person name="Ye R."/>
            <person name="Li L."/>
            <person name="Wei W."/>
            <person name="Wang X."/>
            <person name="Wang C."/>
            <person name="Huo Q."/>
            <person name="Li W."/>
            <person name="Guo W."/>
            <person name="Chen H."/>
            <person name="Chen S."/>
            <person name="Zhou L."/>
            <person name="Zhou L."/>
            <person name="Ni X."/>
            <person name="Tian J."/>
            <person name="Zhou Y."/>
            <person name="Sheng Y."/>
            <person name="Liu T."/>
            <person name="Pan Y."/>
            <person name="Xia L."/>
            <person name="Li J."/>
            <person name="Zhao F."/>
            <person name="Cao W."/>
        </authorList>
    </citation>
    <scope>NUCLEOTIDE SEQUENCE</scope>
    <source>
        <strain evidence="1">Rsan-2018</strain>
        <tissue evidence="1">Larvae</tissue>
    </source>
</reference>
<comment type="caution">
    <text evidence="1">The sequence shown here is derived from an EMBL/GenBank/DDBJ whole genome shotgun (WGS) entry which is preliminary data.</text>
</comment>
<evidence type="ECO:0000313" key="2">
    <source>
        <dbReference type="Proteomes" id="UP000821837"/>
    </source>
</evidence>
<reference evidence="1" key="1">
    <citation type="journal article" date="2020" name="Cell">
        <title>Large-Scale Comparative Analyses of Tick Genomes Elucidate Their Genetic Diversity and Vector Capacities.</title>
        <authorList>
            <consortium name="Tick Genome and Microbiome Consortium (TIGMIC)"/>
            <person name="Jia N."/>
            <person name="Wang J."/>
            <person name="Shi W."/>
            <person name="Du L."/>
            <person name="Sun Y."/>
            <person name="Zhan W."/>
            <person name="Jiang J.F."/>
            <person name="Wang Q."/>
            <person name="Zhang B."/>
            <person name="Ji P."/>
            <person name="Bell-Sakyi L."/>
            <person name="Cui X.M."/>
            <person name="Yuan T.T."/>
            <person name="Jiang B.G."/>
            <person name="Yang W.F."/>
            <person name="Lam T.T."/>
            <person name="Chang Q.C."/>
            <person name="Ding S.J."/>
            <person name="Wang X.J."/>
            <person name="Zhu J.G."/>
            <person name="Ruan X.D."/>
            <person name="Zhao L."/>
            <person name="Wei J.T."/>
            <person name="Ye R.Z."/>
            <person name="Que T.C."/>
            <person name="Du C.H."/>
            <person name="Zhou Y.H."/>
            <person name="Cheng J.X."/>
            <person name="Dai P.F."/>
            <person name="Guo W.B."/>
            <person name="Han X.H."/>
            <person name="Huang E.J."/>
            <person name="Li L.F."/>
            <person name="Wei W."/>
            <person name="Gao Y.C."/>
            <person name="Liu J.Z."/>
            <person name="Shao H.Z."/>
            <person name="Wang X."/>
            <person name="Wang C.C."/>
            <person name="Yang T.C."/>
            <person name="Huo Q.B."/>
            <person name="Li W."/>
            <person name="Chen H.Y."/>
            <person name="Chen S.E."/>
            <person name="Zhou L.G."/>
            <person name="Ni X.B."/>
            <person name="Tian J.H."/>
            <person name="Sheng Y."/>
            <person name="Liu T."/>
            <person name="Pan Y.S."/>
            <person name="Xia L.Y."/>
            <person name="Li J."/>
            <person name="Zhao F."/>
            <person name="Cao W.C."/>
        </authorList>
    </citation>
    <scope>NUCLEOTIDE SEQUENCE</scope>
    <source>
        <strain evidence="1">Rsan-2018</strain>
    </source>
</reference>
<organism evidence="1 2">
    <name type="scientific">Rhipicephalus sanguineus</name>
    <name type="common">Brown dog tick</name>
    <name type="synonym">Ixodes sanguineus</name>
    <dbReference type="NCBI Taxonomy" id="34632"/>
    <lineage>
        <taxon>Eukaryota</taxon>
        <taxon>Metazoa</taxon>
        <taxon>Ecdysozoa</taxon>
        <taxon>Arthropoda</taxon>
        <taxon>Chelicerata</taxon>
        <taxon>Arachnida</taxon>
        <taxon>Acari</taxon>
        <taxon>Parasitiformes</taxon>
        <taxon>Ixodida</taxon>
        <taxon>Ixodoidea</taxon>
        <taxon>Ixodidae</taxon>
        <taxon>Rhipicephalinae</taxon>
        <taxon>Rhipicephalus</taxon>
        <taxon>Rhipicephalus</taxon>
    </lineage>
</organism>
<name>A0A9D4PC33_RHISA</name>
<sequence length="143" mass="16415">MLPLRSSGGTGDEEMLQRLFLTTVIAERAQEPATRAAQLLPSSAAVYHPADNWRHEFDLLLPPLRTSCLQSCFEEFETALELNNICLQGFMFEVLEYDLSLTMTRAELSSLCSDEKLVEVRQRPTLYDQRLKSYRNKQLRNDA</sequence>
<gene>
    <name evidence="1" type="ORF">HPB52_002519</name>
</gene>
<dbReference type="Proteomes" id="UP000821837">
    <property type="component" value="Unassembled WGS sequence"/>
</dbReference>
<dbReference type="EMBL" id="JABSTV010001255">
    <property type="protein sequence ID" value="KAH7934975.1"/>
    <property type="molecule type" value="Genomic_DNA"/>
</dbReference>
<evidence type="ECO:0000313" key="1">
    <source>
        <dbReference type="EMBL" id="KAH7934975.1"/>
    </source>
</evidence>
<protein>
    <submittedName>
        <fullName evidence="1">Uncharacterized protein</fullName>
    </submittedName>
</protein>
<keyword evidence="2" id="KW-1185">Reference proteome</keyword>
<proteinExistence type="predicted"/>